<keyword evidence="3" id="KW-1185">Reference proteome</keyword>
<evidence type="ECO:0000256" key="1">
    <source>
        <dbReference type="SAM" id="MobiDB-lite"/>
    </source>
</evidence>
<feature type="compositionally biased region" description="Polar residues" evidence="1">
    <location>
        <begin position="27"/>
        <end position="40"/>
    </location>
</feature>
<proteinExistence type="predicted"/>
<feature type="region of interest" description="Disordered" evidence="1">
    <location>
        <begin position="126"/>
        <end position="145"/>
    </location>
</feature>
<dbReference type="Proteomes" id="UP000593571">
    <property type="component" value="Unassembled WGS sequence"/>
</dbReference>
<feature type="region of interest" description="Disordered" evidence="1">
    <location>
        <begin position="85"/>
        <end position="108"/>
    </location>
</feature>
<comment type="caution">
    <text evidence="2">The sequence shown here is derived from an EMBL/GenBank/DDBJ whole genome shotgun (WGS) entry which is preliminary data.</text>
</comment>
<evidence type="ECO:0000313" key="3">
    <source>
        <dbReference type="Proteomes" id="UP000593571"/>
    </source>
</evidence>
<dbReference type="AlphaFoldDB" id="A0A7J8INU2"/>
<gene>
    <name evidence="2" type="ORF">HJG63_010707</name>
</gene>
<dbReference type="EMBL" id="JACASE010000003">
    <property type="protein sequence ID" value="KAF6485552.1"/>
    <property type="molecule type" value="Genomic_DNA"/>
</dbReference>
<accession>A0A7J8INU2</accession>
<protein>
    <submittedName>
        <fullName evidence="2">Uncharacterized protein</fullName>
    </submittedName>
</protein>
<reference evidence="2 3" key="1">
    <citation type="journal article" date="2020" name="Nature">
        <title>Six reference-quality genomes reveal evolution of bat adaptations.</title>
        <authorList>
            <person name="Jebb D."/>
            <person name="Huang Z."/>
            <person name="Pippel M."/>
            <person name="Hughes G.M."/>
            <person name="Lavrichenko K."/>
            <person name="Devanna P."/>
            <person name="Winkler S."/>
            <person name="Jermiin L.S."/>
            <person name="Skirmuntt E.C."/>
            <person name="Katzourakis A."/>
            <person name="Burkitt-Gray L."/>
            <person name="Ray D.A."/>
            <person name="Sullivan K.A.M."/>
            <person name="Roscito J.G."/>
            <person name="Kirilenko B.M."/>
            <person name="Davalos L.M."/>
            <person name="Corthals A.P."/>
            <person name="Power M.L."/>
            <person name="Jones G."/>
            <person name="Ransome R.D."/>
            <person name="Dechmann D.K.N."/>
            <person name="Locatelli A.G."/>
            <person name="Puechmaille S.J."/>
            <person name="Fedrigo O."/>
            <person name="Jarvis E.D."/>
            <person name="Hiller M."/>
            <person name="Vernes S.C."/>
            <person name="Myers E.W."/>
            <person name="Teeling E.C."/>
        </authorList>
    </citation>
    <scope>NUCLEOTIDE SEQUENCE [LARGE SCALE GENOMIC DNA]</scope>
    <source>
        <strain evidence="2">MRouAeg1</strain>
        <tissue evidence="2">Muscle</tissue>
    </source>
</reference>
<feature type="region of interest" description="Disordered" evidence="1">
    <location>
        <begin position="1"/>
        <end position="43"/>
    </location>
</feature>
<evidence type="ECO:0000313" key="2">
    <source>
        <dbReference type="EMBL" id="KAF6485552.1"/>
    </source>
</evidence>
<feature type="compositionally biased region" description="Basic and acidic residues" evidence="1">
    <location>
        <begin position="85"/>
        <end position="97"/>
    </location>
</feature>
<name>A0A7J8INU2_ROUAE</name>
<organism evidence="2 3">
    <name type="scientific">Rousettus aegyptiacus</name>
    <name type="common">Egyptian fruit bat</name>
    <name type="synonym">Pteropus aegyptiacus</name>
    <dbReference type="NCBI Taxonomy" id="9407"/>
    <lineage>
        <taxon>Eukaryota</taxon>
        <taxon>Metazoa</taxon>
        <taxon>Chordata</taxon>
        <taxon>Craniata</taxon>
        <taxon>Vertebrata</taxon>
        <taxon>Euteleostomi</taxon>
        <taxon>Mammalia</taxon>
        <taxon>Eutheria</taxon>
        <taxon>Laurasiatheria</taxon>
        <taxon>Chiroptera</taxon>
        <taxon>Yinpterochiroptera</taxon>
        <taxon>Pteropodoidea</taxon>
        <taxon>Pteropodidae</taxon>
        <taxon>Rousettinae</taxon>
        <taxon>Rousettus</taxon>
    </lineage>
</organism>
<sequence length="145" mass="15738">MPRLVGAQNPHRKVPRAARGGTHGVRVSQSSQHPSRTRPSATPRLILSASSFGTRSLFHPLPEPIPEGGRGRKGLVFFFNRGERNRPFAEPKPHKESGGMIRSRRPQVPALQAPARLGGGRCSRPCARCKPPGGPRRFPASSRGC</sequence>